<dbReference type="AlphaFoldDB" id="A0A1W1C9T6"/>
<dbReference type="GO" id="GO:0005975">
    <property type="term" value="P:carbohydrate metabolic process"/>
    <property type="evidence" value="ECO:0007669"/>
    <property type="project" value="InterPro"/>
</dbReference>
<dbReference type="InterPro" id="IPR018763">
    <property type="entry name" value="DUF2334"/>
</dbReference>
<reference evidence="1" key="1">
    <citation type="submission" date="2016-10" db="EMBL/GenBank/DDBJ databases">
        <authorList>
            <person name="de Groot N.N."/>
        </authorList>
    </citation>
    <scope>NUCLEOTIDE SEQUENCE</scope>
</reference>
<dbReference type="Pfam" id="PF10096">
    <property type="entry name" value="DUF2334"/>
    <property type="match status" value="1"/>
</dbReference>
<dbReference type="Gene3D" id="3.20.20.370">
    <property type="entry name" value="Glycoside hydrolase/deacetylase"/>
    <property type="match status" value="1"/>
</dbReference>
<evidence type="ECO:0008006" key="2">
    <source>
        <dbReference type="Google" id="ProtNLM"/>
    </source>
</evidence>
<sequence>MIRFFYFFIVFVLVSALFLLSSKVKAYFNPSVPVVYGLKTEAVKRVSYLPEANPNLFPANKQTVAVYSVAKETFKLEQIFHIAGIPYVMCKDLNDAKEASILFLDFSMNHPLTLTKSQHDFLYQFVARGGMVVAVNALNTRFGALKSLFGYKDFSASRKRKSFYLAPSEYFKYFNTPEEKRYLLSTMGKSPWTNSIITGTAKPLAYFDDGSPAITVNHYKKGYAIMLGISLWDLRDRNLFGKDYMANQHYINHLEPLSDFIMLFLKGIYENFLTKSMTLHTSKDGNQATFIMTHDVDFQDSIKNIKSFTQLEERLGIKATYNILVKYITDDKDISFFKQENLTYLLKAQEEGFEIGDHTVLHSKNFFFFPKGTCNESYPEYKPFSLGEFKEKGNPTVCGEIKVAKELLLGAGIKEVTTFRSGELLYNPNLPEVLERLGFRYASCFSAEDVLSYFPYRYMRDYKTLTNPSKIWEFPLTYEDEHFPPLYFRTDKAYELFKKVYDNGGVFTVLDHNDMTWWKLKNLDPYFIEKLVSKLPKDTWIDTMKHVGDFWDKRDRVVFRYSVEEGWLNLKIYVPTDIDGLTFHLNHFSVLAEDRSVKCVGSKIIVNVKKGINQWHLKVQK</sequence>
<evidence type="ECO:0000313" key="1">
    <source>
        <dbReference type="EMBL" id="SFV62524.1"/>
    </source>
</evidence>
<protein>
    <recommendedName>
        <fullName evidence="2">NodB homology domain-containing protein</fullName>
    </recommendedName>
</protein>
<name>A0A1W1C9T6_9ZZZZ</name>
<dbReference type="InterPro" id="IPR029062">
    <property type="entry name" value="Class_I_gatase-like"/>
</dbReference>
<dbReference type="EMBL" id="FPHI01000023">
    <property type="protein sequence ID" value="SFV62524.1"/>
    <property type="molecule type" value="Genomic_DNA"/>
</dbReference>
<dbReference type="SUPFAM" id="SSF88713">
    <property type="entry name" value="Glycoside hydrolase/deacetylase"/>
    <property type="match status" value="1"/>
</dbReference>
<proteinExistence type="predicted"/>
<accession>A0A1W1C9T6</accession>
<organism evidence="1">
    <name type="scientific">hydrothermal vent metagenome</name>
    <dbReference type="NCBI Taxonomy" id="652676"/>
    <lineage>
        <taxon>unclassified sequences</taxon>
        <taxon>metagenomes</taxon>
        <taxon>ecological metagenomes</taxon>
    </lineage>
</organism>
<dbReference type="InterPro" id="IPR011330">
    <property type="entry name" value="Glyco_hydro/deAcase_b/a-brl"/>
</dbReference>
<dbReference type="Gene3D" id="3.40.50.880">
    <property type="match status" value="1"/>
</dbReference>
<gene>
    <name evidence="1" type="ORF">MNB_SV-3-1580</name>
</gene>